<dbReference type="RefSeq" id="WP_145794815.1">
    <property type="nucleotide sequence ID" value="NZ_BAAABR010000047.1"/>
</dbReference>
<dbReference type="SUPFAM" id="SSF46785">
    <property type="entry name" value="Winged helix' DNA-binding domain"/>
    <property type="match status" value="1"/>
</dbReference>
<evidence type="ECO:0000256" key="2">
    <source>
        <dbReference type="ARBA" id="ARBA00023125"/>
    </source>
</evidence>
<proteinExistence type="predicted"/>
<keyword evidence="6" id="KW-1185">Reference proteome</keyword>
<dbReference type="Gene3D" id="1.10.10.10">
    <property type="entry name" value="Winged helix-like DNA-binding domain superfamily/Winged helix DNA-binding domain"/>
    <property type="match status" value="1"/>
</dbReference>
<evidence type="ECO:0000313" key="6">
    <source>
        <dbReference type="Proteomes" id="UP000318416"/>
    </source>
</evidence>
<organism evidence="5 6">
    <name type="scientific">Kitasatospora atroaurantiaca</name>
    <dbReference type="NCBI Taxonomy" id="285545"/>
    <lineage>
        <taxon>Bacteria</taxon>
        <taxon>Bacillati</taxon>
        <taxon>Actinomycetota</taxon>
        <taxon>Actinomycetes</taxon>
        <taxon>Kitasatosporales</taxon>
        <taxon>Streptomycetaceae</taxon>
        <taxon>Kitasatospora</taxon>
    </lineage>
</organism>
<dbReference type="InterPro" id="IPR036390">
    <property type="entry name" value="WH_DNA-bd_sf"/>
</dbReference>
<dbReference type="InterPro" id="IPR036388">
    <property type="entry name" value="WH-like_DNA-bd_sf"/>
</dbReference>
<comment type="caution">
    <text evidence="5">The sequence shown here is derived from an EMBL/GenBank/DDBJ whole genome shotgun (WGS) entry which is preliminary data.</text>
</comment>
<dbReference type="InterPro" id="IPR052362">
    <property type="entry name" value="HTH-GbsR_regulator"/>
</dbReference>
<evidence type="ECO:0000256" key="3">
    <source>
        <dbReference type="ARBA" id="ARBA00023163"/>
    </source>
</evidence>
<dbReference type="GO" id="GO:0003700">
    <property type="term" value="F:DNA-binding transcription factor activity"/>
    <property type="evidence" value="ECO:0007669"/>
    <property type="project" value="InterPro"/>
</dbReference>
<dbReference type="EMBL" id="VIVR01000001">
    <property type="protein sequence ID" value="TWE20455.1"/>
    <property type="molecule type" value="Genomic_DNA"/>
</dbReference>
<keyword evidence="2 5" id="KW-0238">DNA-binding</keyword>
<dbReference type="Pfam" id="PF12802">
    <property type="entry name" value="MarR_2"/>
    <property type="match status" value="1"/>
</dbReference>
<reference evidence="5 6" key="1">
    <citation type="submission" date="2019-06" db="EMBL/GenBank/DDBJ databases">
        <title>Sequencing the genomes of 1000 actinobacteria strains.</title>
        <authorList>
            <person name="Klenk H.-P."/>
        </authorList>
    </citation>
    <scope>NUCLEOTIDE SEQUENCE [LARGE SCALE GENOMIC DNA]</scope>
    <source>
        <strain evidence="5 6">DSM 41649</strain>
    </source>
</reference>
<feature type="domain" description="HTH marR-type" evidence="4">
    <location>
        <begin position="30"/>
        <end position="83"/>
    </location>
</feature>
<dbReference type="AlphaFoldDB" id="A0A561EXW4"/>
<protein>
    <submittedName>
        <fullName evidence="5">DNA-binding transcriptional regulator GbsR (MarR family)</fullName>
    </submittedName>
</protein>
<keyword evidence="3" id="KW-0804">Transcription</keyword>
<dbReference type="GO" id="GO:0003677">
    <property type="term" value="F:DNA binding"/>
    <property type="evidence" value="ECO:0007669"/>
    <property type="project" value="UniProtKB-KW"/>
</dbReference>
<name>A0A561EXW4_9ACTN</name>
<dbReference type="PANTHER" id="PTHR38465">
    <property type="entry name" value="HTH-TYPE TRANSCRIPTIONAL REGULATOR MJ1563-RELATED"/>
    <property type="match status" value="1"/>
</dbReference>
<sequence>METRDEQAVGTFIERFASVLTDAGFARMPARIFTALLATDSGRLTAAELAEVLQVSPAAVSGAVRYLVQLNLVSREREPGSRRDRYRVHDDVWYEAAVRRDQMLIRWESSLREGVTALGADSPAGARMAESLAFFEFMREELPSLLTRWHTRRAELRSGGAAPQGQS</sequence>
<dbReference type="Proteomes" id="UP000318416">
    <property type="component" value="Unassembled WGS sequence"/>
</dbReference>
<evidence type="ECO:0000256" key="1">
    <source>
        <dbReference type="ARBA" id="ARBA00023015"/>
    </source>
</evidence>
<evidence type="ECO:0000259" key="4">
    <source>
        <dbReference type="Pfam" id="PF12802"/>
    </source>
</evidence>
<dbReference type="CDD" id="cd00090">
    <property type="entry name" value="HTH_ARSR"/>
    <property type="match status" value="1"/>
</dbReference>
<evidence type="ECO:0000313" key="5">
    <source>
        <dbReference type="EMBL" id="TWE20455.1"/>
    </source>
</evidence>
<dbReference type="InterPro" id="IPR011991">
    <property type="entry name" value="ArsR-like_HTH"/>
</dbReference>
<gene>
    <name evidence="5" type="ORF">FB465_5609</name>
</gene>
<dbReference type="PANTHER" id="PTHR38465:SF2">
    <property type="entry name" value="HTH-TYPE TRANSCRIPTIONAL REGULATOR MMPR5"/>
    <property type="match status" value="1"/>
</dbReference>
<dbReference type="InterPro" id="IPR000835">
    <property type="entry name" value="HTH_MarR-typ"/>
</dbReference>
<dbReference type="OrthoDB" id="67158at2"/>
<keyword evidence="1" id="KW-0805">Transcription regulation</keyword>
<accession>A0A561EXW4</accession>